<evidence type="ECO:0000256" key="11">
    <source>
        <dbReference type="HAMAP-Rule" id="MF_03100"/>
    </source>
</evidence>
<proteinExistence type="inferred from homology"/>
<accession>A0A8J2VXZ7</accession>
<organism evidence="14 15">
    <name type="scientific">Danaus chrysippus</name>
    <name type="common">African queen</name>
    <dbReference type="NCBI Taxonomy" id="151541"/>
    <lineage>
        <taxon>Eukaryota</taxon>
        <taxon>Metazoa</taxon>
        <taxon>Ecdysozoa</taxon>
        <taxon>Arthropoda</taxon>
        <taxon>Hexapoda</taxon>
        <taxon>Insecta</taxon>
        <taxon>Pterygota</taxon>
        <taxon>Neoptera</taxon>
        <taxon>Endopterygota</taxon>
        <taxon>Lepidoptera</taxon>
        <taxon>Glossata</taxon>
        <taxon>Ditrysia</taxon>
        <taxon>Papilionoidea</taxon>
        <taxon>Nymphalidae</taxon>
        <taxon>Danainae</taxon>
        <taxon>Danaini</taxon>
        <taxon>Danaina</taxon>
        <taxon>Danaus</taxon>
        <taxon>Anosia</taxon>
    </lineage>
</organism>
<feature type="region of interest" description="Disordered" evidence="12">
    <location>
        <begin position="281"/>
        <end position="312"/>
    </location>
</feature>
<comment type="cofactor">
    <cofactor evidence="11">
        <name>a divalent metal cation</name>
        <dbReference type="ChEBI" id="CHEBI:60240"/>
    </cofactor>
</comment>
<comment type="subcellular location">
    <subcellularLocation>
        <location evidence="11">Nucleus</location>
    </subcellularLocation>
</comment>
<evidence type="ECO:0000256" key="7">
    <source>
        <dbReference type="ARBA" id="ARBA00022833"/>
    </source>
</evidence>
<keyword evidence="5" id="KW-0863">Zinc-finger</keyword>
<dbReference type="FunFam" id="3.40.1440.10:FF:000008">
    <property type="entry name" value="Structure-specific endonuclease subunit SLX1 homolog"/>
    <property type="match status" value="1"/>
</dbReference>
<dbReference type="EMBL" id="CAKASE010000043">
    <property type="protein sequence ID" value="CAG9559150.1"/>
    <property type="molecule type" value="Genomic_DNA"/>
</dbReference>
<dbReference type="Pfam" id="PF21202">
    <property type="entry name" value="SLX1_C"/>
    <property type="match status" value="1"/>
</dbReference>
<dbReference type="InterPro" id="IPR013083">
    <property type="entry name" value="Znf_RING/FYVE/PHD"/>
</dbReference>
<keyword evidence="8 11" id="KW-0233">DNA recombination</keyword>
<evidence type="ECO:0000256" key="3">
    <source>
        <dbReference type="ARBA" id="ARBA00022759"/>
    </source>
</evidence>
<dbReference type="GO" id="GO:0008270">
    <property type="term" value="F:zinc ion binding"/>
    <property type="evidence" value="ECO:0007669"/>
    <property type="project" value="UniProtKB-KW"/>
</dbReference>
<dbReference type="OrthoDB" id="24645at2759"/>
<keyword evidence="15" id="KW-1185">Reference proteome</keyword>
<evidence type="ECO:0000256" key="8">
    <source>
        <dbReference type="ARBA" id="ARBA00023172"/>
    </source>
</evidence>
<evidence type="ECO:0000313" key="14">
    <source>
        <dbReference type="EMBL" id="CAG9559150.1"/>
    </source>
</evidence>
<evidence type="ECO:0000256" key="12">
    <source>
        <dbReference type="SAM" id="MobiDB-lite"/>
    </source>
</evidence>
<dbReference type="GO" id="GO:0000724">
    <property type="term" value="P:double-strand break repair via homologous recombination"/>
    <property type="evidence" value="ECO:0007669"/>
    <property type="project" value="TreeGrafter"/>
</dbReference>
<dbReference type="EC" id="3.1.-.-" evidence="11"/>
<gene>
    <name evidence="14" type="ORF">DCHRY22_LOCUS1069</name>
</gene>
<sequence length="338" mass="38798">MTEPEIVEDFYGVYLLYCINPKYKGRTYIGYTTDPNRRIIQHNRGTWAGGAYRTNKRGPWKMVMIIHGFPNNISALRFEWAWQNPGKTTRLQHLGLFKNGRKETVFKFKLRVLSEMLRVGPWCRLPLFIRWLDNDFREEFPVERMPPEHMIICQGPVKSRNLRKTTNASSADLIICGLCYGCLKASEKLSCPNTNCDLVTHITCLADKMLSPGEYIPIDGKCPQCDVNLKWGDLIRKMKGCLDSDSNEVLSQNNDEICTTRNKVLEGCSNFDNYDLMEASNDDDVSQDLSGTARDSLNGDTRDSDDENDNDDVIRIPKHVMDEPSWFNDCQDDVINLE</sequence>
<dbReference type="HAMAP" id="MF_03100">
    <property type="entry name" value="Endonuc_su_Slx1"/>
    <property type="match status" value="1"/>
</dbReference>
<dbReference type="Proteomes" id="UP000789524">
    <property type="component" value="Unassembled WGS sequence"/>
</dbReference>
<dbReference type="PANTHER" id="PTHR20208">
    <property type="entry name" value="STRUCTURE-SPECIFIC ENDONUCLEASE SUBUNIT SLX1"/>
    <property type="match status" value="1"/>
</dbReference>
<evidence type="ECO:0000256" key="2">
    <source>
        <dbReference type="ARBA" id="ARBA00022723"/>
    </source>
</evidence>
<dbReference type="InterPro" id="IPR035901">
    <property type="entry name" value="GIY-YIG_endonuc_sf"/>
</dbReference>
<dbReference type="AlphaFoldDB" id="A0A8J2VXZ7"/>
<feature type="domain" description="GIY-YIG" evidence="13">
    <location>
        <begin position="9"/>
        <end position="92"/>
    </location>
</feature>
<protein>
    <recommendedName>
        <fullName evidence="11">Structure-specific endonuclease subunit SLX1 homolog</fullName>
        <ecNumber evidence="11">3.1.-.-</ecNumber>
    </recommendedName>
</protein>
<keyword evidence="4 11" id="KW-0227">DNA damage</keyword>
<keyword evidence="3 11" id="KW-0255">Endonuclease</keyword>
<dbReference type="Gene3D" id="3.40.1440.10">
    <property type="entry name" value="GIY-YIG endonuclease"/>
    <property type="match status" value="1"/>
</dbReference>
<evidence type="ECO:0000256" key="4">
    <source>
        <dbReference type="ARBA" id="ARBA00022763"/>
    </source>
</evidence>
<evidence type="ECO:0000256" key="6">
    <source>
        <dbReference type="ARBA" id="ARBA00022801"/>
    </source>
</evidence>
<dbReference type="InterPro" id="IPR027520">
    <property type="entry name" value="Slx1"/>
</dbReference>
<dbReference type="Pfam" id="PF01541">
    <property type="entry name" value="GIY-YIG"/>
    <property type="match status" value="1"/>
</dbReference>
<evidence type="ECO:0000313" key="15">
    <source>
        <dbReference type="Proteomes" id="UP000789524"/>
    </source>
</evidence>
<dbReference type="PANTHER" id="PTHR20208:SF10">
    <property type="entry name" value="STRUCTURE-SPECIFIC ENDONUCLEASE SUBUNIT SLX1"/>
    <property type="match status" value="1"/>
</dbReference>
<keyword evidence="7" id="KW-0862">Zinc</keyword>
<keyword evidence="9 11" id="KW-0234">DNA repair</keyword>
<keyword evidence="10 11" id="KW-0539">Nucleus</keyword>
<evidence type="ECO:0000256" key="1">
    <source>
        <dbReference type="ARBA" id="ARBA00022722"/>
    </source>
</evidence>
<evidence type="ECO:0000259" key="13">
    <source>
        <dbReference type="PROSITE" id="PS50164"/>
    </source>
</evidence>
<keyword evidence="6 11" id="KW-0378">Hydrolase</keyword>
<comment type="similarity">
    <text evidence="11">Belongs to the SLX1 family.</text>
</comment>
<evidence type="ECO:0000256" key="10">
    <source>
        <dbReference type="ARBA" id="ARBA00023242"/>
    </source>
</evidence>
<dbReference type="GO" id="GO:0008821">
    <property type="term" value="F:crossover junction DNA endonuclease activity"/>
    <property type="evidence" value="ECO:0007669"/>
    <property type="project" value="TreeGrafter"/>
</dbReference>
<dbReference type="GO" id="GO:0033557">
    <property type="term" value="C:Slx1-Slx4 complex"/>
    <property type="evidence" value="ECO:0007669"/>
    <property type="project" value="UniProtKB-UniRule"/>
</dbReference>
<dbReference type="GO" id="GO:0017108">
    <property type="term" value="F:5'-flap endonuclease activity"/>
    <property type="evidence" value="ECO:0007669"/>
    <property type="project" value="InterPro"/>
</dbReference>
<name>A0A8J2VXZ7_9NEOP</name>
<keyword evidence="1 11" id="KW-0540">Nuclease</keyword>
<dbReference type="Gene3D" id="3.30.40.10">
    <property type="entry name" value="Zinc/RING finger domain, C3HC4 (zinc finger)"/>
    <property type="match status" value="1"/>
</dbReference>
<evidence type="ECO:0000256" key="9">
    <source>
        <dbReference type="ARBA" id="ARBA00023204"/>
    </source>
</evidence>
<comment type="caution">
    <text evidence="11">Lacks conserved residue(s) required for the propagation of feature annotation.</text>
</comment>
<dbReference type="PROSITE" id="PS50164">
    <property type="entry name" value="GIY_YIG"/>
    <property type="match status" value="1"/>
</dbReference>
<evidence type="ECO:0000256" key="5">
    <source>
        <dbReference type="ARBA" id="ARBA00022771"/>
    </source>
</evidence>
<dbReference type="SMART" id="SM00465">
    <property type="entry name" value="GIYc"/>
    <property type="match status" value="1"/>
</dbReference>
<dbReference type="InterPro" id="IPR048749">
    <property type="entry name" value="SLX1_C"/>
</dbReference>
<dbReference type="InterPro" id="IPR050381">
    <property type="entry name" value="SLX1_endonuclease"/>
</dbReference>
<dbReference type="InterPro" id="IPR000305">
    <property type="entry name" value="GIY-YIG_endonuc"/>
</dbReference>
<comment type="caution">
    <text evidence="14">The sequence shown here is derived from an EMBL/GenBank/DDBJ whole genome shotgun (WGS) entry which is preliminary data.</text>
</comment>
<comment type="function">
    <text evidence="11">Catalytic subunit of a heterodimeric structure-specific endonuclease that resolves DNA secondary structures generated during DNA repair and recombination. Has endonuclease activity towards branched DNA substrates, introducing single-strand cuts in duplex DNA close to junctions with ss-DNA.</text>
</comment>
<reference evidence="14" key="1">
    <citation type="submission" date="2021-09" db="EMBL/GenBank/DDBJ databases">
        <authorList>
            <person name="Martin H S."/>
        </authorList>
    </citation>
    <scope>NUCLEOTIDE SEQUENCE</scope>
</reference>
<dbReference type="CDD" id="cd10455">
    <property type="entry name" value="GIY-YIG_SLX1"/>
    <property type="match status" value="1"/>
</dbReference>
<comment type="subunit">
    <text evidence="11">Forms a heterodimer with a member of the SLX4 family.</text>
</comment>
<keyword evidence="2" id="KW-0479">Metal-binding</keyword>
<dbReference type="SUPFAM" id="SSF82771">
    <property type="entry name" value="GIY-YIG endonuclease"/>
    <property type="match status" value="1"/>
</dbReference>